<dbReference type="AlphaFoldDB" id="A0A931MHM1"/>
<dbReference type="InterPro" id="IPR002218">
    <property type="entry name" value="MnmG-rel"/>
</dbReference>
<dbReference type="GO" id="GO:0002098">
    <property type="term" value="P:tRNA wobble uridine modification"/>
    <property type="evidence" value="ECO:0007669"/>
    <property type="project" value="InterPro"/>
</dbReference>
<dbReference type="InterPro" id="IPR036188">
    <property type="entry name" value="FAD/NAD-bd_sf"/>
</dbReference>
<dbReference type="GO" id="GO:0030488">
    <property type="term" value="P:tRNA methylation"/>
    <property type="evidence" value="ECO:0007669"/>
    <property type="project" value="TreeGrafter"/>
</dbReference>
<dbReference type="GO" id="GO:0050660">
    <property type="term" value="F:flavin adenine dinucleotide binding"/>
    <property type="evidence" value="ECO:0007669"/>
    <property type="project" value="UniProtKB-UniRule"/>
</dbReference>
<evidence type="ECO:0000256" key="6">
    <source>
        <dbReference type="ARBA" id="ARBA00022630"/>
    </source>
</evidence>
<keyword evidence="8 12" id="KW-0274">FAD</keyword>
<comment type="subunit">
    <text evidence="10 12">Homodimer. Heterotetramer of two MnmE and two MnmG subunits.</text>
</comment>
<evidence type="ECO:0000256" key="11">
    <source>
        <dbReference type="ARBA" id="ARBA00031800"/>
    </source>
</evidence>
<gene>
    <name evidence="12 14" type="primary">mnmG</name>
    <name evidence="12" type="synonym">gidA</name>
    <name evidence="14" type="ORF">I5803_13710</name>
</gene>
<dbReference type="FunFam" id="1.10.150.570:FF:000001">
    <property type="entry name" value="tRNA uridine 5-carboxymethylaminomethyl modification enzyme MnmG"/>
    <property type="match status" value="1"/>
</dbReference>
<dbReference type="Pfam" id="PF13932">
    <property type="entry name" value="SAM_GIDA_C"/>
    <property type="match status" value="1"/>
</dbReference>
<dbReference type="EMBL" id="JADWYS010000001">
    <property type="protein sequence ID" value="MBG9389087.1"/>
    <property type="molecule type" value="Genomic_DNA"/>
</dbReference>
<evidence type="ECO:0000256" key="4">
    <source>
        <dbReference type="ARBA" id="ARBA00020461"/>
    </source>
</evidence>
<reference evidence="14" key="1">
    <citation type="submission" date="2020-11" db="EMBL/GenBank/DDBJ databases">
        <title>Bacterial whole genome sequence for Caenimonas sp. DR4.4.</title>
        <authorList>
            <person name="Le V."/>
            <person name="Ko S.-R."/>
            <person name="Ahn C.-Y."/>
            <person name="Oh H.-M."/>
        </authorList>
    </citation>
    <scope>NUCLEOTIDE SEQUENCE</scope>
    <source>
        <strain evidence="14">DR4.4</strain>
    </source>
</reference>
<feature type="domain" description="tRNA uridine 5-carboxymethylaminomethyl modification enzyme C-terminal subdomain" evidence="13">
    <location>
        <begin position="557"/>
        <end position="628"/>
    </location>
</feature>
<evidence type="ECO:0000256" key="12">
    <source>
        <dbReference type="HAMAP-Rule" id="MF_00129"/>
    </source>
</evidence>
<feature type="binding site" evidence="12">
    <location>
        <begin position="13"/>
        <end position="18"/>
    </location>
    <ligand>
        <name>FAD</name>
        <dbReference type="ChEBI" id="CHEBI:57692"/>
    </ligand>
</feature>
<keyword evidence="5 12" id="KW-0963">Cytoplasm</keyword>
<keyword evidence="6 12" id="KW-0285">Flavoprotein</keyword>
<proteinExistence type="inferred from homology"/>
<evidence type="ECO:0000256" key="8">
    <source>
        <dbReference type="ARBA" id="ARBA00022827"/>
    </source>
</evidence>
<evidence type="ECO:0000256" key="9">
    <source>
        <dbReference type="ARBA" id="ARBA00023027"/>
    </source>
</evidence>
<dbReference type="InterPro" id="IPR004416">
    <property type="entry name" value="MnmG"/>
</dbReference>
<evidence type="ECO:0000256" key="7">
    <source>
        <dbReference type="ARBA" id="ARBA00022694"/>
    </source>
</evidence>
<dbReference type="RefSeq" id="WP_196986903.1">
    <property type="nucleotide sequence ID" value="NZ_JADWYS010000001.1"/>
</dbReference>
<dbReference type="Gene3D" id="1.10.10.1800">
    <property type="entry name" value="tRNA uridine 5-carboxymethylaminomethyl modification enzyme MnmG/GidA"/>
    <property type="match status" value="1"/>
</dbReference>
<dbReference type="FunFam" id="3.50.50.60:FF:000010">
    <property type="entry name" value="tRNA uridine 5-carboxymethylaminomethyl modification enzyme MnmG"/>
    <property type="match status" value="1"/>
</dbReference>
<evidence type="ECO:0000259" key="13">
    <source>
        <dbReference type="SMART" id="SM01228"/>
    </source>
</evidence>
<dbReference type="Proteomes" id="UP000651050">
    <property type="component" value="Unassembled WGS sequence"/>
</dbReference>
<sequence>MLYPETFDVIVVGGGHAGTEAALASARMGCRTLLLTHNIETLGQMSCNPSIGGIGKGHLVKEVDALGGAMAIATDEGGIQFRILNGSKGPAVRATRAQADRILYKAAIRRRLENQPNLTLFQQAVDDLIVEGDRVTGAVTQVGIRFTARAVVLTAGTFLDGRIHVGLNNYQAGRAGDPPAISLSARLKELKLPQGRLKTGTPPRLDGRTIDFSKCEEQGGDLDPVPVFSFMGRADMHPAQMPCWVTHTNERTHEIIRSGFDRSPMFTGKIEGVGPRYCPSVEDKVNRFADKESHQIFLEPEGLSTNEYYPNGISTSLPFDIQYQLVRSMAGLEHAHILRPGYAIEYDYFDPRSLKSNFETRSIEGLFFAGQINGTTGYEEAAAQGLFAGINAALKCRGDSPWLPGRDEAYLGVLVDDLITKGVTEPYRMFTSRAEFRLQLREDNADLRLTEAGRKLGLVDDVRWDSFSRKRDAVSRETQRLASVWVNPRNLPAAESERVLGKAIEHEYNLGDLLRRPDVDYSALMSLAGGVYANPEISREHLGELLEPVIEQIDIAAKYSGYIDRQRDEVERSAHYENLKLPDDLDYSQVTALSFEVRQKLNKHRPETLGMASRISGVTPAAVSLLLVHLKKTRFKGLTPVDTSKVAA</sequence>
<evidence type="ECO:0000256" key="3">
    <source>
        <dbReference type="ARBA" id="ARBA00007653"/>
    </source>
</evidence>
<comment type="function">
    <text evidence="2 12">NAD-binding protein involved in the addition of a carboxymethylaminomethyl (cmnm) group at the wobble position (U34) of certain tRNAs, forming tRNA-cmnm(5)s(2)U34.</text>
</comment>
<keyword evidence="15" id="KW-1185">Reference proteome</keyword>
<dbReference type="SUPFAM" id="SSF51905">
    <property type="entry name" value="FAD/NAD(P)-binding domain"/>
    <property type="match status" value="1"/>
</dbReference>
<dbReference type="Pfam" id="PF21680">
    <property type="entry name" value="GIDA_C_1st"/>
    <property type="match status" value="1"/>
</dbReference>
<dbReference type="InterPro" id="IPR040131">
    <property type="entry name" value="MnmG_N"/>
</dbReference>
<keyword evidence="9 12" id="KW-0520">NAD</keyword>
<keyword evidence="7 12" id="KW-0819">tRNA processing</keyword>
<comment type="caution">
    <text evidence="14">The sequence shown here is derived from an EMBL/GenBank/DDBJ whole genome shotgun (WGS) entry which is preliminary data.</text>
</comment>
<protein>
    <recommendedName>
        <fullName evidence="4 12">tRNA uridine 5-carboxymethylaminomethyl modification enzyme MnmG</fullName>
    </recommendedName>
    <alternativeName>
        <fullName evidence="11 12">Glucose-inhibited division protein A</fullName>
    </alternativeName>
</protein>
<feature type="binding site" evidence="12">
    <location>
        <begin position="274"/>
        <end position="288"/>
    </location>
    <ligand>
        <name>NAD(+)</name>
        <dbReference type="ChEBI" id="CHEBI:57540"/>
    </ligand>
</feature>
<comment type="similarity">
    <text evidence="3 12">Belongs to the MnmG family.</text>
</comment>
<dbReference type="PANTHER" id="PTHR11806:SF0">
    <property type="entry name" value="PROTEIN MTO1 HOMOLOG, MITOCHONDRIAL"/>
    <property type="match status" value="1"/>
</dbReference>
<dbReference type="PROSITE" id="PS01280">
    <property type="entry name" value="GIDA_1"/>
    <property type="match status" value="1"/>
</dbReference>
<evidence type="ECO:0000313" key="15">
    <source>
        <dbReference type="Proteomes" id="UP000651050"/>
    </source>
</evidence>
<evidence type="ECO:0000256" key="5">
    <source>
        <dbReference type="ARBA" id="ARBA00022490"/>
    </source>
</evidence>
<evidence type="ECO:0000256" key="1">
    <source>
        <dbReference type="ARBA" id="ARBA00001974"/>
    </source>
</evidence>
<evidence type="ECO:0000256" key="2">
    <source>
        <dbReference type="ARBA" id="ARBA00003717"/>
    </source>
</evidence>
<dbReference type="Gene3D" id="3.50.50.60">
    <property type="entry name" value="FAD/NAD(P)-binding domain"/>
    <property type="match status" value="2"/>
</dbReference>
<evidence type="ECO:0000256" key="10">
    <source>
        <dbReference type="ARBA" id="ARBA00025948"/>
    </source>
</evidence>
<dbReference type="SMART" id="SM01228">
    <property type="entry name" value="GIDA_assoc_3"/>
    <property type="match status" value="1"/>
</dbReference>
<evidence type="ECO:0000313" key="14">
    <source>
        <dbReference type="EMBL" id="MBG9389087.1"/>
    </source>
</evidence>
<dbReference type="InterPro" id="IPR020595">
    <property type="entry name" value="MnmG-rel_CS"/>
</dbReference>
<dbReference type="FunFam" id="3.50.50.60:FF:000002">
    <property type="entry name" value="tRNA uridine 5-carboxymethylaminomethyl modification enzyme MnmG"/>
    <property type="match status" value="1"/>
</dbReference>
<dbReference type="InterPro" id="IPR047001">
    <property type="entry name" value="MnmG_C_subdom"/>
</dbReference>
<dbReference type="Gene3D" id="1.10.150.570">
    <property type="entry name" value="GidA associated domain, C-terminal subdomain"/>
    <property type="match status" value="1"/>
</dbReference>
<comment type="caution">
    <text evidence="12">Lacks conserved residue(s) required for the propagation of feature annotation.</text>
</comment>
<dbReference type="NCBIfam" id="TIGR00136">
    <property type="entry name" value="mnmG_gidA"/>
    <property type="match status" value="1"/>
</dbReference>
<dbReference type="PANTHER" id="PTHR11806">
    <property type="entry name" value="GLUCOSE INHIBITED DIVISION PROTEIN A"/>
    <property type="match status" value="1"/>
</dbReference>
<accession>A0A931MHM1</accession>
<comment type="cofactor">
    <cofactor evidence="1 12">
        <name>FAD</name>
        <dbReference type="ChEBI" id="CHEBI:57692"/>
    </cofactor>
</comment>
<organism evidence="14 15">
    <name type="scientific">Caenimonas aquaedulcis</name>
    <dbReference type="NCBI Taxonomy" id="2793270"/>
    <lineage>
        <taxon>Bacteria</taxon>
        <taxon>Pseudomonadati</taxon>
        <taxon>Pseudomonadota</taxon>
        <taxon>Betaproteobacteria</taxon>
        <taxon>Burkholderiales</taxon>
        <taxon>Comamonadaceae</taxon>
        <taxon>Caenimonas</taxon>
    </lineage>
</organism>
<dbReference type="InterPro" id="IPR044920">
    <property type="entry name" value="MnmG_C_subdom_sf"/>
</dbReference>
<dbReference type="InterPro" id="IPR049312">
    <property type="entry name" value="GIDA_C_N"/>
</dbReference>
<dbReference type="InterPro" id="IPR026904">
    <property type="entry name" value="MnmG_C"/>
</dbReference>
<dbReference type="PROSITE" id="PS01281">
    <property type="entry name" value="GIDA_2"/>
    <property type="match status" value="1"/>
</dbReference>
<dbReference type="Pfam" id="PF01134">
    <property type="entry name" value="GIDA"/>
    <property type="match status" value="1"/>
</dbReference>
<name>A0A931MHM1_9BURK</name>
<dbReference type="GO" id="GO:0005829">
    <property type="term" value="C:cytosol"/>
    <property type="evidence" value="ECO:0007669"/>
    <property type="project" value="TreeGrafter"/>
</dbReference>
<comment type="subcellular location">
    <subcellularLocation>
        <location evidence="12">Cytoplasm</location>
    </subcellularLocation>
</comment>
<dbReference type="HAMAP" id="MF_00129">
    <property type="entry name" value="MnmG_GidA"/>
    <property type="match status" value="1"/>
</dbReference>
<dbReference type="FunFam" id="1.10.10.1800:FF:000001">
    <property type="entry name" value="tRNA uridine 5-carboxymethylaminomethyl modification enzyme MnmG"/>
    <property type="match status" value="1"/>
</dbReference>